<feature type="domain" description="F-box" evidence="2">
    <location>
        <begin position="82"/>
        <end position="129"/>
    </location>
</feature>
<evidence type="ECO:0000313" key="4">
    <source>
        <dbReference type="Proteomes" id="UP000288716"/>
    </source>
</evidence>
<dbReference type="Pfam" id="PF13516">
    <property type="entry name" value="LRR_6"/>
    <property type="match status" value="1"/>
</dbReference>
<dbReference type="PANTHER" id="PTHR13318:SF50">
    <property type="entry name" value="F-BOX_LRR-REPEAT PROTEIN 7"/>
    <property type="match status" value="1"/>
</dbReference>
<evidence type="ECO:0000259" key="2">
    <source>
        <dbReference type="PROSITE" id="PS50181"/>
    </source>
</evidence>
<dbReference type="OrthoDB" id="423607at2759"/>
<evidence type="ECO:0000313" key="3">
    <source>
        <dbReference type="EMBL" id="RWS31055.1"/>
    </source>
</evidence>
<keyword evidence="4" id="KW-1185">Reference proteome</keyword>
<dbReference type="InterPro" id="IPR036047">
    <property type="entry name" value="F-box-like_dom_sf"/>
</dbReference>
<dbReference type="STRING" id="299467.A0A443SU41"/>
<keyword evidence="1" id="KW-0833">Ubl conjugation pathway</keyword>
<dbReference type="InterPro" id="IPR057207">
    <property type="entry name" value="FBXL15_LRR"/>
</dbReference>
<protein>
    <submittedName>
        <fullName evidence="3">F-box/LRR-repeat protein 7-like protein</fullName>
    </submittedName>
</protein>
<dbReference type="Pfam" id="PF25372">
    <property type="entry name" value="DUF7885"/>
    <property type="match status" value="1"/>
</dbReference>
<evidence type="ECO:0000256" key="1">
    <source>
        <dbReference type="ARBA" id="ARBA00022786"/>
    </source>
</evidence>
<accession>A0A443SU41</accession>
<dbReference type="GO" id="GO:0019005">
    <property type="term" value="C:SCF ubiquitin ligase complex"/>
    <property type="evidence" value="ECO:0007669"/>
    <property type="project" value="TreeGrafter"/>
</dbReference>
<dbReference type="InterPro" id="IPR001810">
    <property type="entry name" value="F-box_dom"/>
</dbReference>
<dbReference type="InterPro" id="IPR032675">
    <property type="entry name" value="LRR_dom_sf"/>
</dbReference>
<dbReference type="SUPFAM" id="SSF81383">
    <property type="entry name" value="F-box domain"/>
    <property type="match status" value="1"/>
</dbReference>
<dbReference type="InterPro" id="IPR001611">
    <property type="entry name" value="Leu-rich_rpt"/>
</dbReference>
<dbReference type="Gene3D" id="3.80.10.10">
    <property type="entry name" value="Ribonuclease Inhibitor"/>
    <property type="match status" value="2"/>
</dbReference>
<dbReference type="Proteomes" id="UP000288716">
    <property type="component" value="Unassembled WGS sequence"/>
</dbReference>
<dbReference type="PANTHER" id="PTHR13318">
    <property type="entry name" value="PARTNER OF PAIRED, ISOFORM B-RELATED"/>
    <property type="match status" value="1"/>
</dbReference>
<dbReference type="Pfam" id="PF12937">
    <property type="entry name" value="F-box-like"/>
    <property type="match status" value="1"/>
</dbReference>
<dbReference type="SMART" id="SM00367">
    <property type="entry name" value="LRR_CC"/>
    <property type="match status" value="10"/>
</dbReference>
<name>A0A443SU41_9ACAR</name>
<dbReference type="SUPFAM" id="SSF52047">
    <property type="entry name" value="RNI-like"/>
    <property type="match status" value="1"/>
</dbReference>
<proteinExistence type="predicted"/>
<dbReference type="EMBL" id="NCKV01000284">
    <property type="protein sequence ID" value="RWS31055.1"/>
    <property type="molecule type" value="Genomic_DNA"/>
</dbReference>
<dbReference type="PROSITE" id="PS50181">
    <property type="entry name" value="FBOX"/>
    <property type="match status" value="1"/>
</dbReference>
<reference evidence="3 4" key="1">
    <citation type="journal article" date="2018" name="Gigascience">
        <title>Genomes of trombidid mites reveal novel predicted allergens and laterally-transferred genes associated with secondary metabolism.</title>
        <authorList>
            <person name="Dong X."/>
            <person name="Chaisiri K."/>
            <person name="Xia D."/>
            <person name="Armstrong S.D."/>
            <person name="Fang Y."/>
            <person name="Donnelly M.J."/>
            <person name="Kadowaki T."/>
            <person name="McGarry J.W."/>
            <person name="Darby A.C."/>
            <person name="Makepeace B.L."/>
        </authorList>
    </citation>
    <scope>NUCLEOTIDE SEQUENCE [LARGE SCALE GENOMIC DNA]</scope>
    <source>
        <strain evidence="3">UoL-UT</strain>
    </source>
</reference>
<organism evidence="3 4">
    <name type="scientific">Leptotrombidium deliense</name>
    <dbReference type="NCBI Taxonomy" id="299467"/>
    <lineage>
        <taxon>Eukaryota</taxon>
        <taxon>Metazoa</taxon>
        <taxon>Ecdysozoa</taxon>
        <taxon>Arthropoda</taxon>
        <taxon>Chelicerata</taxon>
        <taxon>Arachnida</taxon>
        <taxon>Acari</taxon>
        <taxon>Acariformes</taxon>
        <taxon>Trombidiformes</taxon>
        <taxon>Prostigmata</taxon>
        <taxon>Anystina</taxon>
        <taxon>Parasitengona</taxon>
        <taxon>Trombiculoidea</taxon>
        <taxon>Trombiculidae</taxon>
        <taxon>Leptotrombidium</taxon>
    </lineage>
</organism>
<comment type="caution">
    <text evidence="3">The sequence shown here is derived from an EMBL/GenBank/DDBJ whole genome shotgun (WGS) entry which is preliminary data.</text>
</comment>
<dbReference type="VEuPathDB" id="VectorBase:LDEU000986"/>
<dbReference type="GO" id="GO:0031146">
    <property type="term" value="P:SCF-dependent proteasomal ubiquitin-dependent protein catabolic process"/>
    <property type="evidence" value="ECO:0007669"/>
    <property type="project" value="TreeGrafter"/>
</dbReference>
<dbReference type="InterPro" id="IPR006553">
    <property type="entry name" value="Leu-rich_rpt_Cys-con_subtyp"/>
</dbReference>
<sequence length="481" mass="54061">MFITSKHKLQKSLGDNLKSLTKSRTSDADLGYHTLVATQSQSGSSIHSYNMTASNSLCSTPTKVACNSNASTLTKHSCDTSINYFDKLTDEIILKIFGNLTANDLCFSCARVCRRWYYLTWTPSLWHSVVIKHTTRNVDFALRSLFRLISREIYCREMIPSIRDLSIKHGKKRETRRSSNSVPVESLDLSGCVNLTDKGLLLIARKCSELKSLYIRGCMNITDLGMNEVLTSCFMLEMLEATGCHNIKLNITRLPQIPSTLRHVNLSSCVYIDDYSLKIFVKLFGVQLTHLYLRRCPLISDHLVKCLTAYCPCLREVSFGECPQLTDFFCFELSLKLGSRLRYLSLSKCERITNAGIKQVGKFCNKLRYLNLRGCHLVSDEGLAAIARGSSTRLRAVDVGKCNIGDEGLKALSDNCPNLRKLSVRECSLVTDIGVSLIAYYCRSLVRINVSNCCNVSAEAHRYVKRFCKKCVIELNGSSNQ</sequence>
<gene>
    <name evidence="3" type="ORF">B4U80_06388</name>
</gene>
<dbReference type="AlphaFoldDB" id="A0A443SU41"/>